<proteinExistence type="predicted"/>
<evidence type="ECO:0000313" key="1">
    <source>
        <dbReference type="EMBL" id="UZP76606.1"/>
    </source>
</evidence>
<protein>
    <submittedName>
        <fullName evidence="1">Uncharacterized protein</fullName>
    </submittedName>
</protein>
<accession>A0AAE9PT54</accession>
<name>A0AAE9PT54_PAEPO</name>
<reference evidence="1" key="1">
    <citation type="submission" date="2022-11" db="EMBL/GenBank/DDBJ databases">
        <authorList>
            <person name="Vasilchenko N.G."/>
            <person name="Prazdnova E.V."/>
            <person name="Gorovtsov A.V."/>
            <person name="Chistyakov V.A."/>
            <person name="Pak M.L."/>
        </authorList>
    </citation>
    <scope>NUCLEOTIDE SEQUENCE</scope>
    <source>
        <strain evidence="1">R 4.5</strain>
    </source>
</reference>
<gene>
    <name evidence="1" type="ORF">MF626_06405</name>
</gene>
<organism evidence="1">
    <name type="scientific">Paenibacillus polymyxa</name>
    <name type="common">Bacillus polymyxa</name>
    <dbReference type="NCBI Taxonomy" id="1406"/>
    <lineage>
        <taxon>Bacteria</taxon>
        <taxon>Bacillati</taxon>
        <taxon>Bacillota</taxon>
        <taxon>Bacilli</taxon>
        <taxon>Bacillales</taxon>
        <taxon>Paenibacillaceae</taxon>
        <taxon>Paenibacillus</taxon>
    </lineage>
</organism>
<sequence length="58" mass="6768">MESVFYHLAKALETFPMEFLGEEIDLSKNIENNDFMLMQNSLMGARPKAVDWHVSDYI</sequence>
<dbReference type="AlphaFoldDB" id="A0AAE9PT54"/>
<dbReference type="EMBL" id="CP097770">
    <property type="protein sequence ID" value="UZP76606.1"/>
    <property type="molecule type" value="Genomic_DNA"/>
</dbReference>